<dbReference type="AlphaFoldDB" id="A0A1S1X5R7"/>
<feature type="domain" description="Type 4 secretion system PilS N-terminal" evidence="2">
    <location>
        <begin position="54"/>
        <end position="186"/>
    </location>
</feature>
<dbReference type="SUPFAM" id="SSF54523">
    <property type="entry name" value="Pili subunits"/>
    <property type="match status" value="1"/>
</dbReference>
<dbReference type="RefSeq" id="WP_071112189.1">
    <property type="nucleotide sequence ID" value="NZ_MKCS01000001.1"/>
</dbReference>
<evidence type="ECO:0000313" key="3">
    <source>
        <dbReference type="EMBL" id="OHX14821.1"/>
    </source>
</evidence>
<dbReference type="STRING" id="1903179.BI347_15875"/>
<dbReference type="EMBL" id="MKCT01000007">
    <property type="protein sequence ID" value="OHX20877.1"/>
    <property type="molecule type" value="Genomic_DNA"/>
</dbReference>
<dbReference type="Pfam" id="PF08805">
    <property type="entry name" value="PilS"/>
    <property type="match status" value="1"/>
</dbReference>
<keyword evidence="6" id="KW-1185">Reference proteome</keyword>
<protein>
    <recommendedName>
        <fullName evidence="2">Type 4 secretion system PilS N-terminal domain-containing protein</fullName>
    </recommendedName>
</protein>
<proteinExistence type="predicted"/>
<organism evidence="3 5">
    <name type="scientific">Chromobacterium sphagni</name>
    <dbReference type="NCBI Taxonomy" id="1903179"/>
    <lineage>
        <taxon>Bacteria</taxon>
        <taxon>Pseudomonadati</taxon>
        <taxon>Pseudomonadota</taxon>
        <taxon>Betaproteobacteria</taxon>
        <taxon>Neisseriales</taxon>
        <taxon>Chromobacteriaceae</taxon>
        <taxon>Chromobacterium</taxon>
    </lineage>
</organism>
<dbReference type="InterPro" id="IPR014911">
    <property type="entry name" value="PilS_N"/>
</dbReference>
<comment type="caution">
    <text evidence="3">The sequence shown here is derived from an EMBL/GenBank/DDBJ whole genome shotgun (WGS) entry which is preliminary data.</text>
</comment>
<name>A0A1S1X5R7_9NEIS</name>
<dbReference type="EMBL" id="MKCS01000001">
    <property type="protein sequence ID" value="OHX14821.1"/>
    <property type="molecule type" value="Genomic_DNA"/>
</dbReference>
<evidence type="ECO:0000313" key="5">
    <source>
        <dbReference type="Proteomes" id="UP000180088"/>
    </source>
</evidence>
<evidence type="ECO:0000313" key="6">
    <source>
        <dbReference type="Proteomes" id="UP000180280"/>
    </source>
</evidence>
<evidence type="ECO:0000256" key="1">
    <source>
        <dbReference type="SAM" id="Phobius"/>
    </source>
</evidence>
<keyword evidence="1" id="KW-0812">Transmembrane</keyword>
<dbReference type="Gene3D" id="3.30.1690.10">
    <property type="entry name" value="TcpA-like pilin"/>
    <property type="match status" value="1"/>
</dbReference>
<dbReference type="Proteomes" id="UP000180280">
    <property type="component" value="Unassembled WGS sequence"/>
</dbReference>
<reference evidence="5 6" key="1">
    <citation type="submission" date="2016-09" db="EMBL/GenBank/DDBJ databases">
        <title>Chromobacterium muskegensis sp. nov., an insecticidal bacterium isolated from Sphagnum bogs.</title>
        <authorList>
            <person name="Sparks M.E."/>
            <person name="Blackburn M.B."/>
            <person name="Gundersen-Rindal D.E."/>
            <person name="Mitchell A."/>
            <person name="Farrar R."/>
            <person name="Kuhar D."/>
        </authorList>
    </citation>
    <scope>NUCLEOTIDE SEQUENCE [LARGE SCALE GENOMIC DNA]</scope>
    <source>
        <strain evidence="4 6">14B-1</strain>
        <strain evidence="3 5">37-2</strain>
    </source>
</reference>
<gene>
    <name evidence="4" type="ORF">BI344_22545</name>
    <name evidence="3" type="ORF">BI347_15875</name>
</gene>
<accession>A0A1S1X5R7</accession>
<feature type="transmembrane region" description="Helical" evidence="1">
    <location>
        <begin position="21"/>
        <end position="45"/>
    </location>
</feature>
<keyword evidence="1" id="KW-0472">Membrane</keyword>
<dbReference type="Proteomes" id="UP000180088">
    <property type="component" value="Unassembled WGS sequence"/>
</dbReference>
<evidence type="ECO:0000313" key="4">
    <source>
        <dbReference type="EMBL" id="OHX20877.1"/>
    </source>
</evidence>
<dbReference type="InterPro" id="IPR045584">
    <property type="entry name" value="Pilin-like"/>
</dbReference>
<sequence length="189" mass="19797">MNASKWRAASGRSGSLKRQAGIDLIQLSVAVGIIAFILSIGFLVVPSIMTNIKSNSETSDLQQEVSQAQRVFGSGVPAAGLTNQLAINLKLMAADRVSGTTILNRFGGTVTWSAIDYYASKDAVQLVSTGYSSEACLRLVPNIQSLFVQLQVGSTTVKDLKAGTALNASALATACNASTSNTLTYVFSL</sequence>
<evidence type="ECO:0000259" key="2">
    <source>
        <dbReference type="Pfam" id="PF08805"/>
    </source>
</evidence>
<keyword evidence="1" id="KW-1133">Transmembrane helix</keyword>
<dbReference type="OrthoDB" id="8594953at2"/>